<comment type="caution">
    <text evidence="2">The sequence shown here is derived from an EMBL/GenBank/DDBJ whole genome shotgun (WGS) entry which is preliminary data.</text>
</comment>
<proteinExistence type="predicted"/>
<sequence length="145" mass="15746">MPGLRGESSGGCRWKSSIGQRADLAPLEEQGGLDRRICLEGEVDVSEDEVSGLLLSVGIERVSQRLTGKCPPCWRPQTANLEAVGFVFGEQQFERPATLSKIGQHARASRQVPVDFLNSTESLDRPVDSPDVPPCGRPQPHIEVA</sequence>
<accession>A0ABS2RIY7</accession>
<keyword evidence="3" id="KW-1185">Reference proteome</keyword>
<dbReference type="RefSeq" id="WP_239578869.1">
    <property type="nucleotide sequence ID" value="NZ_BAAAQP010000008.1"/>
</dbReference>
<evidence type="ECO:0000256" key="1">
    <source>
        <dbReference type="SAM" id="MobiDB-lite"/>
    </source>
</evidence>
<evidence type="ECO:0000313" key="2">
    <source>
        <dbReference type="EMBL" id="MBM7798487.1"/>
    </source>
</evidence>
<dbReference type="Proteomes" id="UP000704762">
    <property type="component" value="Unassembled WGS sequence"/>
</dbReference>
<gene>
    <name evidence="2" type="ORF">JOE57_001408</name>
</gene>
<dbReference type="EMBL" id="JAFBCF010000001">
    <property type="protein sequence ID" value="MBM7798487.1"/>
    <property type="molecule type" value="Genomic_DNA"/>
</dbReference>
<reference evidence="2 3" key="1">
    <citation type="submission" date="2021-01" db="EMBL/GenBank/DDBJ databases">
        <title>Sequencing the genomes of 1000 actinobacteria strains.</title>
        <authorList>
            <person name="Klenk H.-P."/>
        </authorList>
    </citation>
    <scope>NUCLEOTIDE SEQUENCE [LARGE SCALE GENOMIC DNA]</scope>
    <source>
        <strain evidence="2 3">DSM 18662</strain>
    </source>
</reference>
<protein>
    <submittedName>
        <fullName evidence="2">Uncharacterized protein</fullName>
    </submittedName>
</protein>
<name>A0ABS2RIY7_9ACTN</name>
<organism evidence="2 3">
    <name type="scientific">Microlunatus panaciterrae</name>
    <dbReference type="NCBI Taxonomy" id="400768"/>
    <lineage>
        <taxon>Bacteria</taxon>
        <taxon>Bacillati</taxon>
        <taxon>Actinomycetota</taxon>
        <taxon>Actinomycetes</taxon>
        <taxon>Propionibacteriales</taxon>
        <taxon>Propionibacteriaceae</taxon>
        <taxon>Microlunatus</taxon>
    </lineage>
</organism>
<feature type="region of interest" description="Disordered" evidence="1">
    <location>
        <begin position="117"/>
        <end position="145"/>
    </location>
</feature>
<evidence type="ECO:0000313" key="3">
    <source>
        <dbReference type="Proteomes" id="UP000704762"/>
    </source>
</evidence>